<name>A0A0T9QCN6_9GAMM</name>
<reference evidence="2 3" key="2">
    <citation type="submission" date="2015-03" db="EMBL/GenBank/DDBJ databases">
        <authorList>
            <consortium name="Pathogen Informatics"/>
            <person name="Murphy D."/>
        </authorList>
    </citation>
    <scope>NUCLEOTIDE SEQUENCE [LARGE SCALE GENOMIC DNA]</scope>
    <source>
        <strain evidence="3">type strain: CIP110230</strain>
        <strain evidence="2">Type strain: CIP110230</strain>
    </source>
</reference>
<dbReference type="OrthoDB" id="6603785at2"/>
<dbReference type="Proteomes" id="UP000044625">
    <property type="component" value="Unassembled WGS sequence"/>
</dbReference>
<dbReference type="STRING" id="1288385.ERS137968_03922"/>
<dbReference type="RefSeq" id="WP_049613892.1">
    <property type="nucleotide sequence ID" value="NZ_CAWMMU010000026.1"/>
</dbReference>
<reference evidence="4" key="1">
    <citation type="submission" date="2015-03" db="EMBL/GenBank/DDBJ databases">
        <authorList>
            <consortium name="Pathogen Informatics"/>
        </authorList>
    </citation>
    <scope>NUCLEOTIDE SEQUENCE [LARGE SCALE GENOMIC DNA]</scope>
    <source>
        <strain evidence="4">A125KOH2</strain>
    </source>
</reference>
<evidence type="ECO:0000313" key="2">
    <source>
        <dbReference type="EMBL" id="CRY68794.1"/>
    </source>
</evidence>
<keyword evidence="3" id="KW-1185">Reference proteome</keyword>
<organism evidence="1 4">
    <name type="scientific">Yersinia pekkanenii</name>
    <dbReference type="NCBI Taxonomy" id="1288385"/>
    <lineage>
        <taxon>Bacteria</taxon>
        <taxon>Pseudomonadati</taxon>
        <taxon>Pseudomonadota</taxon>
        <taxon>Gammaproteobacteria</taxon>
        <taxon>Enterobacterales</taxon>
        <taxon>Yersiniaceae</taxon>
        <taxon>Yersinia</taxon>
    </lineage>
</organism>
<reference evidence="1" key="3">
    <citation type="submission" date="2015-03" db="EMBL/GenBank/DDBJ databases">
        <authorList>
            <person name="Murphy D."/>
        </authorList>
    </citation>
    <scope>NUCLEOTIDE SEQUENCE [LARGE SCALE GENOMIC DNA]</scope>
    <source>
        <strain evidence="1">A125KOH2</strain>
    </source>
</reference>
<sequence>MPTLREIRAQRPNRIIFEAIEFNHVSFGIIRLVNNQIFPKVLGGNEYQPCRFELTESQQSSTPIIDSTLKFSRLAQDFKQQLKLWRNYSRIDPITVVYRVFDSADVTTELKSWQLYVSDCSLDALDVNVSLSMTNSLNRNVAFRYDPAEWPGLING</sequence>
<proteinExistence type="predicted"/>
<protein>
    <recommendedName>
        <fullName evidence="5">DUF1833 domain-containing protein</fullName>
    </recommendedName>
</protein>
<dbReference type="AlphaFoldDB" id="A0A0T9QCN6"/>
<accession>A0A0T9QCN6</accession>
<evidence type="ECO:0008006" key="5">
    <source>
        <dbReference type="Google" id="ProtNLM"/>
    </source>
</evidence>
<evidence type="ECO:0000313" key="1">
    <source>
        <dbReference type="EMBL" id="CNI05675.1"/>
    </source>
</evidence>
<gene>
    <name evidence="1" type="ORF">ERS008529_02935</name>
    <name evidence="2" type="ORF">ERS137968_03922</name>
</gene>
<dbReference type="EMBL" id="CQAZ01000026">
    <property type="protein sequence ID" value="CNI05675.1"/>
    <property type="molecule type" value="Genomic_DNA"/>
</dbReference>
<evidence type="ECO:0000313" key="3">
    <source>
        <dbReference type="Proteomes" id="UP000044625"/>
    </source>
</evidence>
<dbReference type="EMBL" id="CWJL01000026">
    <property type="protein sequence ID" value="CRY68794.1"/>
    <property type="molecule type" value="Genomic_DNA"/>
</dbReference>
<dbReference type="Proteomes" id="UP000045840">
    <property type="component" value="Unassembled WGS sequence"/>
</dbReference>
<evidence type="ECO:0000313" key="4">
    <source>
        <dbReference type="Proteomes" id="UP000045840"/>
    </source>
</evidence>